<dbReference type="SUPFAM" id="SSF52540">
    <property type="entry name" value="P-loop containing nucleoside triphosphate hydrolases"/>
    <property type="match status" value="1"/>
</dbReference>
<feature type="compositionally biased region" description="Basic and acidic residues" evidence="1">
    <location>
        <begin position="71"/>
        <end position="83"/>
    </location>
</feature>
<protein>
    <recommendedName>
        <fullName evidence="2">Helicase ATP-binding domain-containing protein</fullName>
    </recommendedName>
</protein>
<dbReference type="PANTHER" id="PTHR47396:SF1">
    <property type="entry name" value="ATP-DEPENDENT HELICASE IRC3-RELATED"/>
    <property type="match status" value="1"/>
</dbReference>
<name>A0A918BGK2_9ACTN</name>
<dbReference type="Gene3D" id="3.40.50.300">
    <property type="entry name" value="P-loop containing nucleotide triphosphate hydrolases"/>
    <property type="match status" value="2"/>
</dbReference>
<evidence type="ECO:0000256" key="1">
    <source>
        <dbReference type="SAM" id="MobiDB-lite"/>
    </source>
</evidence>
<dbReference type="GO" id="GO:0005829">
    <property type="term" value="C:cytosol"/>
    <property type="evidence" value="ECO:0007669"/>
    <property type="project" value="TreeGrafter"/>
</dbReference>
<dbReference type="Proteomes" id="UP000656732">
    <property type="component" value="Unassembled WGS sequence"/>
</dbReference>
<dbReference type="GO" id="GO:0016787">
    <property type="term" value="F:hydrolase activity"/>
    <property type="evidence" value="ECO:0007669"/>
    <property type="project" value="InterPro"/>
</dbReference>
<dbReference type="GO" id="GO:0003677">
    <property type="term" value="F:DNA binding"/>
    <property type="evidence" value="ECO:0007669"/>
    <property type="project" value="InterPro"/>
</dbReference>
<dbReference type="Pfam" id="PF08463">
    <property type="entry name" value="EcoEI_R_C"/>
    <property type="match status" value="1"/>
</dbReference>
<evidence type="ECO:0000259" key="2">
    <source>
        <dbReference type="PROSITE" id="PS51192"/>
    </source>
</evidence>
<dbReference type="AlphaFoldDB" id="A0A918BGK2"/>
<reference evidence="3" key="2">
    <citation type="submission" date="2020-09" db="EMBL/GenBank/DDBJ databases">
        <authorList>
            <person name="Sun Q."/>
            <person name="Ohkuma M."/>
        </authorList>
    </citation>
    <scope>NUCLEOTIDE SEQUENCE</scope>
    <source>
        <strain evidence="3">JCM 4403</strain>
    </source>
</reference>
<comment type="caution">
    <text evidence="3">The sequence shown here is derived from an EMBL/GenBank/DDBJ whole genome shotgun (WGS) entry which is preliminary data.</text>
</comment>
<dbReference type="EMBL" id="BMTU01000002">
    <property type="protein sequence ID" value="GGQ67236.1"/>
    <property type="molecule type" value="Genomic_DNA"/>
</dbReference>
<dbReference type="GO" id="GO:0006304">
    <property type="term" value="P:DNA modification"/>
    <property type="evidence" value="ECO:0007669"/>
    <property type="project" value="InterPro"/>
</dbReference>
<dbReference type="InterPro" id="IPR014001">
    <property type="entry name" value="Helicase_ATP-bd"/>
</dbReference>
<evidence type="ECO:0000313" key="3">
    <source>
        <dbReference type="EMBL" id="GGQ67236.1"/>
    </source>
</evidence>
<sequence>MDGTPAETLRWLERKPGQHSRLCSTAFRVGFWHLVQAWALVLLASESWQEMPFAHVPVMRTSDPLSPSSASREHLSPFRSGPEARPKTIDLGSLFDAVPRSPVTLTKSEGNVGRVHQVAVEEALEGLAAASANFGFLLPLEPLLLVYGAGAEADAHARPKRSLAQARQFAEVLTAESVRLLGPDSTDGPVLRALAELRRSGAPTPDGEAGPDDRSRAQRLVRHCFDLGVWYFRLRTGVRDALSFVPPAEWDDTPTSSPRRHVAIWEPVTDLATRVALLDEYVPGLRRTFDRRTPTETATRASLEARSALLEAEWCVADLLTEAGWAVRDDSDGPHELLVRGVAVRGAAQPDRAAGADYVLRVDGRPVGTVEVQPRGKDLRAALARPGEAGTPSTASAERRMHYTYVTDGVRVLFRNGDDPEPRFREIFSFHQPDTVARWLREAVADPQAPTFQGRVRRRLPDLDEDGYAQRFLRSWQYDAVREFENSLRRGERRAMVQIALGGGRVVTAVTAAYRLLRYARARRILFLVDRVDLERQALATFAAYSGPDEDGRKFTESYRLERLNSDSVPSKEVVVSTVQRLHKVLTGGKPASGVRYRADLPPEFFDLIIADDCHRSVSSRWRALFDYFDAPVLGLTATPTDQALKVFQGNLVSSYTFADAVADGGAVDITIYRIGDLATRPEWAANTLEELDLDAKETLGHRRSVVSSQALYTALTAFKEGLPSMFPEREWLGSEDVALPKTVVYAADDRHADEVVDALRAVFGQGPDFCQKVKLKGGSPHLWLSQFRNTVELRVIVVVGLLTGADIPAVECLLFLQDVKSSNRYFQMLAVGTRPIASAELRAVTPGASAKTHCVVVDPVDVTRHHAGQSSTMRKRGRDKDAYEALAAAATVDDAEVLERWRSFLRADNGPARELITGTRALTEGDVQMLRSWAESLARPPHSLTAERIWSAYERAGVTVSDPRRPRTPKGPVDLLALVRYEADLEPRPRPYRDQVFARLDAWIDHQERRGRSFDSDQVWWMEHIADSTAAGGHFAAASLDAVPFTLRGGTSGFLRAFGEQGAVRLLDELRSVLA</sequence>
<gene>
    <name evidence="3" type="ORF">GCM10010280_11630</name>
</gene>
<dbReference type="Pfam" id="PF04851">
    <property type="entry name" value="ResIII"/>
    <property type="match status" value="1"/>
</dbReference>
<dbReference type="InterPro" id="IPR027417">
    <property type="entry name" value="P-loop_NTPase"/>
</dbReference>
<keyword evidence="4" id="KW-1185">Reference proteome</keyword>
<dbReference type="GO" id="GO:0005524">
    <property type="term" value="F:ATP binding"/>
    <property type="evidence" value="ECO:0007669"/>
    <property type="project" value="InterPro"/>
</dbReference>
<dbReference type="InterPro" id="IPR050742">
    <property type="entry name" value="Helicase_Restrict-Modif_Enz"/>
</dbReference>
<reference evidence="3" key="1">
    <citation type="journal article" date="2014" name="Int. J. Syst. Evol. Microbiol.">
        <title>Complete genome sequence of Corynebacterium casei LMG S-19264T (=DSM 44701T), isolated from a smear-ripened cheese.</title>
        <authorList>
            <consortium name="US DOE Joint Genome Institute (JGI-PGF)"/>
            <person name="Walter F."/>
            <person name="Albersmeier A."/>
            <person name="Kalinowski J."/>
            <person name="Ruckert C."/>
        </authorList>
    </citation>
    <scope>NUCLEOTIDE SEQUENCE</scope>
    <source>
        <strain evidence="3">JCM 4403</strain>
    </source>
</reference>
<feature type="region of interest" description="Disordered" evidence="1">
    <location>
        <begin position="62"/>
        <end position="83"/>
    </location>
</feature>
<dbReference type="PANTHER" id="PTHR47396">
    <property type="entry name" value="TYPE I RESTRICTION ENZYME ECOKI R PROTEIN"/>
    <property type="match status" value="1"/>
</dbReference>
<dbReference type="PROSITE" id="PS51192">
    <property type="entry name" value="HELICASE_ATP_BIND_1"/>
    <property type="match status" value="1"/>
</dbReference>
<feature type="domain" description="Helicase ATP-binding" evidence="2">
    <location>
        <begin position="486"/>
        <end position="658"/>
    </location>
</feature>
<dbReference type="InterPro" id="IPR006935">
    <property type="entry name" value="Helicase/UvrB_N"/>
</dbReference>
<organism evidence="3 4">
    <name type="scientific">Streptomyces pilosus</name>
    <dbReference type="NCBI Taxonomy" id="28893"/>
    <lineage>
        <taxon>Bacteria</taxon>
        <taxon>Bacillati</taxon>
        <taxon>Actinomycetota</taxon>
        <taxon>Actinomycetes</taxon>
        <taxon>Kitasatosporales</taxon>
        <taxon>Streptomycetaceae</taxon>
        <taxon>Streptomyces</taxon>
    </lineage>
</organism>
<evidence type="ECO:0000313" key="4">
    <source>
        <dbReference type="Proteomes" id="UP000656732"/>
    </source>
</evidence>
<proteinExistence type="predicted"/>
<accession>A0A918BGK2</accession>
<dbReference type="SMART" id="SM00487">
    <property type="entry name" value="DEXDc"/>
    <property type="match status" value="1"/>
</dbReference>
<dbReference type="InterPro" id="IPR013670">
    <property type="entry name" value="EcoEI_R_C_dom"/>
</dbReference>